<sequence length="43" mass="4961">MLTGEKRSPINRIRNAFWTGGLSNQLTVIEQVTYLVIIKRLDD</sequence>
<dbReference type="GO" id="GO:0032259">
    <property type="term" value="P:methylation"/>
    <property type="evidence" value="ECO:0007669"/>
    <property type="project" value="UniProtKB-KW"/>
</dbReference>
<accession>A0ABT1FXI5</accession>
<reference evidence="3 4" key="1">
    <citation type="submission" date="2022-06" db="EMBL/GenBank/DDBJ databases">
        <title>Runella sp. S5 genome sequencing.</title>
        <authorList>
            <person name="Park S."/>
        </authorList>
    </citation>
    <scope>NUCLEOTIDE SEQUENCE [LARGE SCALE GENOMIC DNA]</scope>
    <source>
        <strain evidence="3 4">S5</strain>
    </source>
</reference>
<keyword evidence="3" id="KW-0489">Methyltransferase</keyword>
<keyword evidence="3" id="KW-0808">Transferase</keyword>
<name>A0ABT1FXI5_9BACT</name>
<evidence type="ECO:0000256" key="1">
    <source>
        <dbReference type="ARBA" id="ARBA00006594"/>
    </source>
</evidence>
<gene>
    <name evidence="3" type="ORF">NCI00_28855</name>
</gene>
<keyword evidence="2" id="KW-0680">Restriction system</keyword>
<comment type="similarity">
    <text evidence="1">Belongs to the N(4)/N(6)-methyltransferase family.</text>
</comment>
<dbReference type="Gene3D" id="1.20.1260.30">
    <property type="match status" value="1"/>
</dbReference>
<evidence type="ECO:0000313" key="4">
    <source>
        <dbReference type="Proteomes" id="UP001204772"/>
    </source>
</evidence>
<dbReference type="InterPro" id="IPR038333">
    <property type="entry name" value="T1MK-like_N_sf"/>
</dbReference>
<dbReference type="GO" id="GO:0008168">
    <property type="term" value="F:methyltransferase activity"/>
    <property type="evidence" value="ECO:0007669"/>
    <property type="project" value="UniProtKB-KW"/>
</dbReference>
<evidence type="ECO:0000313" key="3">
    <source>
        <dbReference type="EMBL" id="MCP1386487.1"/>
    </source>
</evidence>
<dbReference type="RefSeq" id="WP_253533363.1">
    <property type="nucleotide sequence ID" value="NZ_JAMZEL010000026.1"/>
</dbReference>
<proteinExistence type="inferred from homology"/>
<organism evidence="3 4">
    <name type="scientific">Runella salmonicolor</name>
    <dbReference type="NCBI Taxonomy" id="2950278"/>
    <lineage>
        <taxon>Bacteria</taxon>
        <taxon>Pseudomonadati</taxon>
        <taxon>Bacteroidota</taxon>
        <taxon>Cytophagia</taxon>
        <taxon>Cytophagales</taxon>
        <taxon>Spirosomataceae</taxon>
        <taxon>Runella</taxon>
    </lineage>
</organism>
<comment type="caution">
    <text evidence="3">The sequence shown here is derived from an EMBL/GenBank/DDBJ whole genome shotgun (WGS) entry which is preliminary data.</text>
</comment>
<dbReference type="Proteomes" id="UP001204772">
    <property type="component" value="Unassembled WGS sequence"/>
</dbReference>
<dbReference type="EMBL" id="JAMZEL010000026">
    <property type="protein sequence ID" value="MCP1386487.1"/>
    <property type="molecule type" value="Genomic_DNA"/>
</dbReference>
<keyword evidence="4" id="KW-1185">Reference proteome</keyword>
<evidence type="ECO:0000256" key="2">
    <source>
        <dbReference type="ARBA" id="ARBA00022747"/>
    </source>
</evidence>
<protein>
    <submittedName>
        <fullName evidence="3">N-6 DNA methylase</fullName>
    </submittedName>
</protein>